<feature type="compositionally biased region" description="Basic and acidic residues" evidence="1">
    <location>
        <begin position="33"/>
        <end position="44"/>
    </location>
</feature>
<proteinExistence type="predicted"/>
<feature type="region of interest" description="Disordered" evidence="1">
    <location>
        <begin position="1"/>
        <end position="105"/>
    </location>
</feature>
<protein>
    <submittedName>
        <fullName evidence="2">Uncharacterized protein</fullName>
    </submittedName>
</protein>
<gene>
    <name evidence="2" type="ORF">HUJ06_012628</name>
</gene>
<dbReference type="Proteomes" id="UP000607653">
    <property type="component" value="Unassembled WGS sequence"/>
</dbReference>
<reference evidence="2 3" key="1">
    <citation type="journal article" date="2020" name="Mol. Biol. Evol.">
        <title>Distinct Expression and Methylation Patterns for Genes with Different Fates following a Single Whole-Genome Duplication in Flowering Plants.</title>
        <authorList>
            <person name="Shi T."/>
            <person name="Rahmani R.S."/>
            <person name="Gugger P.F."/>
            <person name="Wang M."/>
            <person name="Li H."/>
            <person name="Zhang Y."/>
            <person name="Li Z."/>
            <person name="Wang Q."/>
            <person name="Van de Peer Y."/>
            <person name="Marchal K."/>
            <person name="Chen J."/>
        </authorList>
    </citation>
    <scope>NUCLEOTIDE SEQUENCE [LARGE SCALE GENOMIC DNA]</scope>
    <source>
        <tissue evidence="2">Leaf</tissue>
    </source>
</reference>
<evidence type="ECO:0000256" key="1">
    <source>
        <dbReference type="SAM" id="MobiDB-lite"/>
    </source>
</evidence>
<feature type="compositionally biased region" description="Acidic residues" evidence="1">
    <location>
        <begin position="87"/>
        <end position="99"/>
    </location>
</feature>
<dbReference type="AlphaFoldDB" id="A0A822YMR4"/>
<sequence>MEQWFAIASQNDTENDGQQSKVDFRRFLLTGNDESKNGSKERGGGADSLVEGDGKVTKRSVSADDGEAEDCTESSDLEELTTRDDVLEGDELQPVDGDEAVGGAG</sequence>
<keyword evidence="3" id="KW-1185">Reference proteome</keyword>
<feature type="compositionally biased region" description="Polar residues" evidence="1">
    <location>
        <begin position="8"/>
        <end position="21"/>
    </location>
</feature>
<name>A0A822YMR4_NELNU</name>
<comment type="caution">
    <text evidence="2">The sequence shown here is derived from an EMBL/GenBank/DDBJ whole genome shotgun (WGS) entry which is preliminary data.</text>
</comment>
<dbReference type="EMBL" id="DUZY01000003">
    <property type="protein sequence ID" value="DAD33777.1"/>
    <property type="molecule type" value="Genomic_DNA"/>
</dbReference>
<accession>A0A822YMR4</accession>
<evidence type="ECO:0000313" key="2">
    <source>
        <dbReference type="EMBL" id="DAD33777.1"/>
    </source>
</evidence>
<organism evidence="2 3">
    <name type="scientific">Nelumbo nucifera</name>
    <name type="common">Sacred lotus</name>
    <dbReference type="NCBI Taxonomy" id="4432"/>
    <lineage>
        <taxon>Eukaryota</taxon>
        <taxon>Viridiplantae</taxon>
        <taxon>Streptophyta</taxon>
        <taxon>Embryophyta</taxon>
        <taxon>Tracheophyta</taxon>
        <taxon>Spermatophyta</taxon>
        <taxon>Magnoliopsida</taxon>
        <taxon>Proteales</taxon>
        <taxon>Nelumbonaceae</taxon>
        <taxon>Nelumbo</taxon>
    </lineage>
</organism>
<feature type="compositionally biased region" description="Acidic residues" evidence="1">
    <location>
        <begin position="64"/>
        <end position="79"/>
    </location>
</feature>
<evidence type="ECO:0000313" key="3">
    <source>
        <dbReference type="Proteomes" id="UP000607653"/>
    </source>
</evidence>